<dbReference type="PANTHER" id="PTHR21716">
    <property type="entry name" value="TRANSMEMBRANE PROTEIN"/>
    <property type="match status" value="1"/>
</dbReference>
<comment type="similarity">
    <text evidence="2">Belongs to the autoinducer-2 exporter (AI-2E) (TC 2.A.86) family.</text>
</comment>
<feature type="transmembrane region" description="Helical" evidence="6">
    <location>
        <begin position="240"/>
        <end position="266"/>
    </location>
</feature>
<dbReference type="Pfam" id="PF01594">
    <property type="entry name" value="AI-2E_transport"/>
    <property type="match status" value="1"/>
</dbReference>
<dbReference type="AlphaFoldDB" id="A0A2H0KKE8"/>
<evidence type="ECO:0000256" key="3">
    <source>
        <dbReference type="ARBA" id="ARBA00022692"/>
    </source>
</evidence>
<evidence type="ECO:0000256" key="1">
    <source>
        <dbReference type="ARBA" id="ARBA00004141"/>
    </source>
</evidence>
<evidence type="ECO:0000256" key="2">
    <source>
        <dbReference type="ARBA" id="ARBA00009773"/>
    </source>
</evidence>
<feature type="transmembrane region" description="Helical" evidence="6">
    <location>
        <begin position="131"/>
        <end position="157"/>
    </location>
</feature>
<gene>
    <name evidence="7" type="ORF">COV87_01705</name>
</gene>
<feature type="transmembrane region" description="Helical" evidence="6">
    <location>
        <begin position="65"/>
        <end position="86"/>
    </location>
</feature>
<organism evidence="7 8">
    <name type="scientific">Candidatus Roizmanbacteria bacterium CG11_big_fil_rev_8_21_14_0_20_37_16</name>
    <dbReference type="NCBI Taxonomy" id="1974857"/>
    <lineage>
        <taxon>Bacteria</taxon>
        <taxon>Candidatus Roizmaniibacteriota</taxon>
    </lineage>
</organism>
<dbReference type="Proteomes" id="UP000229497">
    <property type="component" value="Unassembled WGS sequence"/>
</dbReference>
<evidence type="ECO:0000256" key="5">
    <source>
        <dbReference type="ARBA" id="ARBA00023136"/>
    </source>
</evidence>
<evidence type="ECO:0000256" key="6">
    <source>
        <dbReference type="SAM" id="Phobius"/>
    </source>
</evidence>
<feature type="transmembrane region" description="Helical" evidence="6">
    <location>
        <begin position="12"/>
        <end position="30"/>
    </location>
</feature>
<dbReference type="EMBL" id="PCVK01000048">
    <property type="protein sequence ID" value="PIQ71738.1"/>
    <property type="molecule type" value="Genomic_DNA"/>
</dbReference>
<dbReference type="GO" id="GO:0016020">
    <property type="term" value="C:membrane"/>
    <property type="evidence" value="ECO:0007669"/>
    <property type="project" value="UniProtKB-SubCell"/>
</dbReference>
<evidence type="ECO:0008006" key="9">
    <source>
        <dbReference type="Google" id="ProtNLM"/>
    </source>
</evidence>
<keyword evidence="4 6" id="KW-1133">Transmembrane helix</keyword>
<dbReference type="InterPro" id="IPR002549">
    <property type="entry name" value="AI-2E-like"/>
</dbReference>
<dbReference type="PANTHER" id="PTHR21716:SF62">
    <property type="entry name" value="TRANSPORT PROTEIN YDBI-RELATED"/>
    <property type="match status" value="1"/>
</dbReference>
<accession>A0A2H0KKE8</accession>
<proteinExistence type="inferred from homology"/>
<keyword evidence="3 6" id="KW-0812">Transmembrane</keyword>
<name>A0A2H0KKE8_9BACT</name>
<evidence type="ECO:0000256" key="4">
    <source>
        <dbReference type="ARBA" id="ARBA00022989"/>
    </source>
</evidence>
<comment type="caution">
    <text evidence="7">The sequence shown here is derived from an EMBL/GenBank/DDBJ whole genome shotgun (WGS) entry which is preliminary data.</text>
</comment>
<comment type="subcellular location">
    <subcellularLocation>
        <location evidence="1">Membrane</location>
        <topology evidence="1">Multi-pass membrane protein</topology>
    </subcellularLocation>
</comment>
<reference evidence="7 8" key="1">
    <citation type="submission" date="2017-09" db="EMBL/GenBank/DDBJ databases">
        <title>Depth-based differentiation of microbial function through sediment-hosted aquifers and enrichment of novel symbionts in the deep terrestrial subsurface.</title>
        <authorList>
            <person name="Probst A.J."/>
            <person name="Ladd B."/>
            <person name="Jarett J.K."/>
            <person name="Geller-Mcgrath D.E."/>
            <person name="Sieber C.M."/>
            <person name="Emerson J.B."/>
            <person name="Anantharaman K."/>
            <person name="Thomas B.C."/>
            <person name="Malmstrom R."/>
            <person name="Stieglmeier M."/>
            <person name="Klingl A."/>
            <person name="Woyke T."/>
            <person name="Ryan C.M."/>
            <person name="Banfield J.F."/>
        </authorList>
    </citation>
    <scope>NUCLEOTIDE SEQUENCE [LARGE SCALE GENOMIC DNA]</scope>
    <source>
        <strain evidence="7">CG11_big_fil_rev_8_21_14_0_20_37_16</strain>
    </source>
</reference>
<feature type="transmembrane region" description="Helical" evidence="6">
    <location>
        <begin position="303"/>
        <end position="323"/>
    </location>
</feature>
<keyword evidence="5 6" id="KW-0472">Membrane</keyword>
<feature type="transmembrane region" description="Helical" evidence="6">
    <location>
        <begin position="36"/>
        <end position="53"/>
    </location>
</feature>
<feature type="transmembrane region" description="Helical" evidence="6">
    <location>
        <begin position="197"/>
        <end position="220"/>
    </location>
</feature>
<sequence>MEKLTAPKIEISIRTILVGIGAFFLLKFAWDMKDLLLSLFIAYIVMSAAKQPVDILVRKGVSRKLAVLLVFTLFFVGVGLVFSSIIPPLVSETTLFIKHSPQIVENVRSALPINIGSFSLVEYIPNATNKFIVVLGSVFSNASFFISTLFFSIYLTLDSNLLALALSRITSKEQKEKIIAIEIEIEKRLGKWLLGQAFLMSIIGVITYIVLSLLGVRYALPLGIIAGLLEAIPNIGPFVAAVPAFFVGFSQYPLLGLFTILAAIGIQQFENQIVVPMVMRKMVGIHPIPTLVVLIIGGRYAGVLGLLFAIPLTLVVGTIITEIRK</sequence>
<evidence type="ECO:0000313" key="8">
    <source>
        <dbReference type="Proteomes" id="UP000229497"/>
    </source>
</evidence>
<dbReference type="GO" id="GO:0055085">
    <property type="term" value="P:transmembrane transport"/>
    <property type="evidence" value="ECO:0007669"/>
    <property type="project" value="TreeGrafter"/>
</dbReference>
<evidence type="ECO:0000313" key="7">
    <source>
        <dbReference type="EMBL" id="PIQ71738.1"/>
    </source>
</evidence>
<protein>
    <recommendedName>
        <fullName evidence="9">AI-2E family transporter</fullName>
    </recommendedName>
</protein>